<reference evidence="2" key="1">
    <citation type="submission" date="2014-09" db="EMBL/GenBank/DDBJ databases">
        <authorList>
            <person name="Magalhaes I.L.F."/>
            <person name="Oliveira U."/>
            <person name="Santos F.R."/>
            <person name="Vidigal T.H.D.A."/>
            <person name="Brescovit A.D."/>
            <person name="Santos A.J."/>
        </authorList>
    </citation>
    <scope>NUCLEOTIDE SEQUENCE</scope>
    <source>
        <tissue evidence="2">Shoot tissue taken approximately 20 cm above the soil surface</tissue>
    </source>
</reference>
<feature type="region of interest" description="Disordered" evidence="1">
    <location>
        <begin position="1"/>
        <end position="26"/>
    </location>
</feature>
<organism evidence="2">
    <name type="scientific">Arundo donax</name>
    <name type="common">Giant reed</name>
    <name type="synonym">Donax arundinaceus</name>
    <dbReference type="NCBI Taxonomy" id="35708"/>
    <lineage>
        <taxon>Eukaryota</taxon>
        <taxon>Viridiplantae</taxon>
        <taxon>Streptophyta</taxon>
        <taxon>Embryophyta</taxon>
        <taxon>Tracheophyta</taxon>
        <taxon>Spermatophyta</taxon>
        <taxon>Magnoliopsida</taxon>
        <taxon>Liliopsida</taxon>
        <taxon>Poales</taxon>
        <taxon>Poaceae</taxon>
        <taxon>PACMAD clade</taxon>
        <taxon>Arundinoideae</taxon>
        <taxon>Arundineae</taxon>
        <taxon>Arundo</taxon>
    </lineage>
</organism>
<evidence type="ECO:0000256" key="1">
    <source>
        <dbReference type="SAM" id="MobiDB-lite"/>
    </source>
</evidence>
<protein>
    <submittedName>
        <fullName evidence="2">Uncharacterized protein</fullName>
    </submittedName>
</protein>
<sequence length="26" mass="2916">MCKIKSRLDKGNTISQSSDPLMAYTK</sequence>
<proteinExistence type="predicted"/>
<evidence type="ECO:0000313" key="2">
    <source>
        <dbReference type="EMBL" id="JAE30527.1"/>
    </source>
</evidence>
<name>A0A0A9H171_ARUDO</name>
<dbReference type="EMBL" id="GBRH01167369">
    <property type="protein sequence ID" value="JAE30527.1"/>
    <property type="molecule type" value="Transcribed_RNA"/>
</dbReference>
<reference evidence="2" key="2">
    <citation type="journal article" date="2015" name="Data Brief">
        <title>Shoot transcriptome of the giant reed, Arundo donax.</title>
        <authorList>
            <person name="Barrero R.A."/>
            <person name="Guerrero F.D."/>
            <person name="Moolhuijzen P."/>
            <person name="Goolsby J.A."/>
            <person name="Tidwell J."/>
            <person name="Bellgard S.E."/>
            <person name="Bellgard M.I."/>
        </authorList>
    </citation>
    <scope>NUCLEOTIDE SEQUENCE</scope>
    <source>
        <tissue evidence="2">Shoot tissue taken approximately 20 cm above the soil surface</tissue>
    </source>
</reference>
<accession>A0A0A9H171</accession>
<dbReference type="AlphaFoldDB" id="A0A0A9H171"/>
<feature type="compositionally biased region" description="Basic and acidic residues" evidence="1">
    <location>
        <begin position="1"/>
        <end position="10"/>
    </location>
</feature>